<evidence type="ECO:0008006" key="4">
    <source>
        <dbReference type="Google" id="ProtNLM"/>
    </source>
</evidence>
<proteinExistence type="predicted"/>
<gene>
    <name evidence="2" type="ORF">XELAEV_18015734mg</name>
</gene>
<dbReference type="AlphaFoldDB" id="A0A974HWG0"/>
<sequence>MVYYSSLYAVLLLDCAYGPLGPRGLAEATEMCTQECLVLGHSDNCWMPPGLGPYQQPKSPLSSFAPQKDWLTKDRLVNGHTLTRNWKEDSNKNQFNDRNQYGSSDGHFTSGNHTSDIPLANLKPYQQISGAVDSPKEQQL</sequence>
<dbReference type="OMA" id="WCPELAS"/>
<reference evidence="3" key="1">
    <citation type="journal article" date="2016" name="Nature">
        <title>Genome evolution in the allotetraploid frog Xenopus laevis.</title>
        <authorList>
            <person name="Session A.M."/>
            <person name="Uno Y."/>
            <person name="Kwon T."/>
            <person name="Chapman J.A."/>
            <person name="Toyoda A."/>
            <person name="Takahashi S."/>
            <person name="Fukui A."/>
            <person name="Hikosaka A."/>
            <person name="Suzuki A."/>
            <person name="Kondo M."/>
            <person name="van Heeringen S.J."/>
            <person name="Quigley I."/>
            <person name="Heinz S."/>
            <person name="Ogino H."/>
            <person name="Ochi H."/>
            <person name="Hellsten U."/>
            <person name="Lyons J.B."/>
            <person name="Simakov O."/>
            <person name="Putnam N."/>
            <person name="Stites J."/>
            <person name="Kuroki Y."/>
            <person name="Tanaka T."/>
            <person name="Michiue T."/>
            <person name="Watanabe M."/>
            <person name="Bogdanovic O."/>
            <person name="Lister R."/>
            <person name="Georgiou G."/>
            <person name="Paranjpe S.S."/>
            <person name="van Kruijsbergen I."/>
            <person name="Shu S."/>
            <person name="Carlson J."/>
            <person name="Kinoshita T."/>
            <person name="Ohta Y."/>
            <person name="Mawaribuchi S."/>
            <person name="Jenkins J."/>
            <person name="Grimwood J."/>
            <person name="Schmutz J."/>
            <person name="Mitros T."/>
            <person name="Mozaffari S.V."/>
            <person name="Suzuki Y."/>
            <person name="Haramoto Y."/>
            <person name="Yamamoto T.S."/>
            <person name="Takagi C."/>
            <person name="Heald R."/>
            <person name="Miller K."/>
            <person name="Haudenschild C."/>
            <person name="Kitzman J."/>
            <person name="Nakayama T."/>
            <person name="Izutsu Y."/>
            <person name="Robert J."/>
            <person name="Fortriede J."/>
            <person name="Burns K."/>
            <person name="Lotay V."/>
            <person name="Karimi K."/>
            <person name="Yasuoka Y."/>
            <person name="Dichmann D.S."/>
            <person name="Flajnik M.F."/>
            <person name="Houston D.W."/>
            <person name="Shendure J."/>
            <person name="DuPasquier L."/>
            <person name="Vize P.D."/>
            <person name="Zorn A.M."/>
            <person name="Ito M."/>
            <person name="Marcotte E.M."/>
            <person name="Wallingford J.B."/>
            <person name="Ito Y."/>
            <person name="Asashima M."/>
            <person name="Ueno N."/>
            <person name="Matsuda Y."/>
            <person name="Veenstra G.J."/>
            <person name="Fujiyama A."/>
            <person name="Harland R.M."/>
            <person name="Taira M."/>
            <person name="Rokhsar D.S."/>
        </authorList>
    </citation>
    <scope>NUCLEOTIDE SEQUENCE [LARGE SCALE GENOMIC DNA]</scope>
    <source>
        <strain evidence="3">J</strain>
    </source>
</reference>
<name>A0A974HWG0_XENLA</name>
<evidence type="ECO:0000256" key="1">
    <source>
        <dbReference type="SAM" id="MobiDB-lite"/>
    </source>
</evidence>
<accession>A0A974HWG0</accession>
<organism evidence="2 3">
    <name type="scientific">Xenopus laevis</name>
    <name type="common">African clawed frog</name>
    <dbReference type="NCBI Taxonomy" id="8355"/>
    <lineage>
        <taxon>Eukaryota</taxon>
        <taxon>Metazoa</taxon>
        <taxon>Chordata</taxon>
        <taxon>Craniata</taxon>
        <taxon>Vertebrata</taxon>
        <taxon>Euteleostomi</taxon>
        <taxon>Amphibia</taxon>
        <taxon>Batrachia</taxon>
        <taxon>Anura</taxon>
        <taxon>Pipoidea</taxon>
        <taxon>Pipidae</taxon>
        <taxon>Xenopodinae</taxon>
        <taxon>Xenopus</taxon>
        <taxon>Xenopus</taxon>
    </lineage>
</organism>
<feature type="region of interest" description="Disordered" evidence="1">
    <location>
        <begin position="82"/>
        <end position="140"/>
    </location>
</feature>
<feature type="compositionally biased region" description="Polar residues" evidence="1">
    <location>
        <begin position="92"/>
        <end position="115"/>
    </location>
</feature>
<dbReference type="Proteomes" id="UP000694892">
    <property type="component" value="Chromosome 2S"/>
</dbReference>
<protein>
    <recommendedName>
        <fullName evidence="4">Protocadherin-9</fullName>
    </recommendedName>
</protein>
<evidence type="ECO:0000313" key="3">
    <source>
        <dbReference type="Proteomes" id="UP000694892"/>
    </source>
</evidence>
<dbReference type="EMBL" id="CM004469">
    <property type="protein sequence ID" value="OCT92673.1"/>
    <property type="molecule type" value="Genomic_DNA"/>
</dbReference>
<evidence type="ECO:0000313" key="2">
    <source>
        <dbReference type="EMBL" id="OCT92673.1"/>
    </source>
</evidence>